<dbReference type="EMBL" id="JADIMM010000090">
    <property type="protein sequence ID" value="MBO8458134.1"/>
    <property type="molecule type" value="Genomic_DNA"/>
</dbReference>
<dbReference type="Pfam" id="PF20380">
    <property type="entry name" value="DUF6675"/>
    <property type="match status" value="1"/>
</dbReference>
<accession>A0A9D9N2N3</accession>
<name>A0A9D9N2N3_9SPIR</name>
<organism evidence="1 2">
    <name type="scientific">Candidatus Gallitreponema excrementavium</name>
    <dbReference type="NCBI Taxonomy" id="2840840"/>
    <lineage>
        <taxon>Bacteria</taxon>
        <taxon>Pseudomonadati</taxon>
        <taxon>Spirochaetota</taxon>
        <taxon>Spirochaetia</taxon>
        <taxon>Spirochaetales</taxon>
        <taxon>Candidatus Gallitreponema</taxon>
    </lineage>
</organism>
<evidence type="ECO:0000313" key="1">
    <source>
        <dbReference type="EMBL" id="MBO8458134.1"/>
    </source>
</evidence>
<dbReference type="AlphaFoldDB" id="A0A9D9N2N3"/>
<protein>
    <submittedName>
        <fullName evidence="1">Uncharacterized protein</fullName>
    </submittedName>
</protein>
<proteinExistence type="predicted"/>
<comment type="caution">
    <text evidence="1">The sequence shown here is derived from an EMBL/GenBank/DDBJ whole genome shotgun (WGS) entry which is preliminary data.</text>
</comment>
<dbReference type="InterPro" id="IPR046745">
    <property type="entry name" value="DUF6675"/>
</dbReference>
<reference evidence="1" key="1">
    <citation type="submission" date="2020-10" db="EMBL/GenBank/DDBJ databases">
        <authorList>
            <person name="Gilroy R."/>
        </authorList>
    </citation>
    <scope>NUCLEOTIDE SEQUENCE</scope>
    <source>
        <strain evidence="1">10532</strain>
    </source>
</reference>
<gene>
    <name evidence="1" type="ORF">IAA81_07895</name>
</gene>
<dbReference type="Proteomes" id="UP000823638">
    <property type="component" value="Unassembled WGS sequence"/>
</dbReference>
<reference evidence="1" key="2">
    <citation type="journal article" date="2021" name="PeerJ">
        <title>Extensive microbial diversity within the chicken gut microbiome revealed by metagenomics and culture.</title>
        <authorList>
            <person name="Gilroy R."/>
            <person name="Ravi A."/>
            <person name="Getino M."/>
            <person name="Pursley I."/>
            <person name="Horton D.L."/>
            <person name="Alikhan N.F."/>
            <person name="Baker D."/>
            <person name="Gharbi K."/>
            <person name="Hall N."/>
            <person name="Watson M."/>
            <person name="Adriaenssens E.M."/>
            <person name="Foster-Nyarko E."/>
            <person name="Jarju S."/>
            <person name="Secka A."/>
            <person name="Antonio M."/>
            <person name="Oren A."/>
            <person name="Chaudhuri R.R."/>
            <person name="La Ragione R."/>
            <person name="Hildebrand F."/>
            <person name="Pallen M.J."/>
        </authorList>
    </citation>
    <scope>NUCLEOTIDE SEQUENCE</scope>
    <source>
        <strain evidence="1">10532</strain>
    </source>
</reference>
<evidence type="ECO:0000313" key="2">
    <source>
        <dbReference type="Proteomes" id="UP000823638"/>
    </source>
</evidence>
<sequence length="285" mass="32821">MLKRVILFGVLFFSFSVVFSKVKYEDSEYYKMLNLGAVAEEDRVEIQEQLEELLPEDVISDLLETGKARKTMYKSQNPILTCYPDNMLGRKASEFVSKIQSVFLVESLYLYKKPESAKEVSVKEVGKILRSLSTLKGIQYYSETSNKFKELYKESYVTEKNNKKVVLPDPVGDLTGELEIYALMEDNMLGKNLYRFLYMEDGNATGFYANNIDKMHFGLIKIVEPENMRISLIVTDLGDYLLAYGVIGLDLFVIPGMENMINSSFTNRADAFFVWFMDNLKKYTD</sequence>